<evidence type="ECO:0000256" key="3">
    <source>
        <dbReference type="ARBA" id="ARBA00022448"/>
    </source>
</evidence>
<dbReference type="Proteomes" id="UP001430193">
    <property type="component" value="Unassembled WGS sequence"/>
</dbReference>
<feature type="chain" id="PRO_5046936266" evidence="10">
    <location>
        <begin position="27"/>
        <end position="151"/>
    </location>
</feature>
<dbReference type="Pfam" id="PF03544">
    <property type="entry name" value="TonB_C"/>
    <property type="match status" value="1"/>
</dbReference>
<evidence type="ECO:0000256" key="2">
    <source>
        <dbReference type="ARBA" id="ARBA00006555"/>
    </source>
</evidence>
<sequence length="151" mass="16492">MYLRNFSQVAILLLLTSCAQTPPKSASNVPPSTENTQPQTIVPHYVTAPSSTRPAAQDITYNSRNPPHFPLEAIRAGHYGVVVLMVYVGADSEVGDVRIDRSSGFPELDASAIDAAKHWRYVAEFKNGARQPSWMRIPVTFGHHVPAPPAT</sequence>
<keyword evidence="3" id="KW-0813">Transport</keyword>
<dbReference type="RefSeq" id="WP_204631167.1">
    <property type="nucleotide sequence ID" value="NZ_BSOC01000003.1"/>
</dbReference>
<comment type="subcellular location">
    <subcellularLocation>
        <location evidence="1">Cell inner membrane</location>
        <topology evidence="1">Single-pass membrane protein</topology>
        <orientation evidence="1">Periplasmic side</orientation>
    </subcellularLocation>
</comment>
<evidence type="ECO:0000256" key="1">
    <source>
        <dbReference type="ARBA" id="ARBA00004383"/>
    </source>
</evidence>
<dbReference type="InterPro" id="IPR051045">
    <property type="entry name" value="TonB-dependent_transducer"/>
</dbReference>
<feature type="signal peptide" evidence="10">
    <location>
        <begin position="1"/>
        <end position="26"/>
    </location>
</feature>
<keyword evidence="8" id="KW-1133">Transmembrane helix</keyword>
<organism evidence="12 13">
    <name type="scientific">Dyella mobilis</name>
    <dbReference type="NCBI Taxonomy" id="1849582"/>
    <lineage>
        <taxon>Bacteria</taxon>
        <taxon>Pseudomonadati</taxon>
        <taxon>Pseudomonadota</taxon>
        <taxon>Gammaproteobacteria</taxon>
        <taxon>Lysobacterales</taxon>
        <taxon>Rhodanobacteraceae</taxon>
        <taxon>Dyella</taxon>
    </lineage>
</organism>
<dbReference type="PROSITE" id="PS52015">
    <property type="entry name" value="TONB_CTD"/>
    <property type="match status" value="1"/>
</dbReference>
<dbReference type="PANTHER" id="PTHR33446:SF2">
    <property type="entry name" value="PROTEIN TONB"/>
    <property type="match status" value="1"/>
</dbReference>
<evidence type="ECO:0000256" key="6">
    <source>
        <dbReference type="ARBA" id="ARBA00022692"/>
    </source>
</evidence>
<comment type="caution">
    <text evidence="12">The sequence shown here is derived from an EMBL/GenBank/DDBJ whole genome shotgun (WGS) entry which is preliminary data.</text>
</comment>
<gene>
    <name evidence="12" type="ORF">ISS99_08435</name>
</gene>
<keyword evidence="9" id="KW-0472">Membrane</keyword>
<dbReference type="Gene3D" id="3.30.1150.10">
    <property type="match status" value="1"/>
</dbReference>
<protein>
    <submittedName>
        <fullName evidence="12">Energy transducer TonB</fullName>
    </submittedName>
</protein>
<evidence type="ECO:0000256" key="4">
    <source>
        <dbReference type="ARBA" id="ARBA00022475"/>
    </source>
</evidence>
<evidence type="ECO:0000256" key="10">
    <source>
        <dbReference type="SAM" id="SignalP"/>
    </source>
</evidence>
<dbReference type="PANTHER" id="PTHR33446">
    <property type="entry name" value="PROTEIN TONB-RELATED"/>
    <property type="match status" value="1"/>
</dbReference>
<evidence type="ECO:0000256" key="8">
    <source>
        <dbReference type="ARBA" id="ARBA00022989"/>
    </source>
</evidence>
<evidence type="ECO:0000256" key="9">
    <source>
        <dbReference type="ARBA" id="ARBA00023136"/>
    </source>
</evidence>
<name>A0ABS2KEF3_9GAMM</name>
<dbReference type="PROSITE" id="PS51257">
    <property type="entry name" value="PROKAR_LIPOPROTEIN"/>
    <property type="match status" value="1"/>
</dbReference>
<dbReference type="InterPro" id="IPR006260">
    <property type="entry name" value="TonB/TolA_C"/>
</dbReference>
<accession>A0ABS2KEF3</accession>
<evidence type="ECO:0000256" key="7">
    <source>
        <dbReference type="ARBA" id="ARBA00022927"/>
    </source>
</evidence>
<keyword evidence="7" id="KW-0653">Protein transport</keyword>
<keyword evidence="4" id="KW-1003">Cell membrane</keyword>
<dbReference type="SUPFAM" id="SSF74653">
    <property type="entry name" value="TolA/TonB C-terminal domain"/>
    <property type="match status" value="1"/>
</dbReference>
<feature type="domain" description="TonB C-terminal" evidence="11">
    <location>
        <begin position="54"/>
        <end position="150"/>
    </location>
</feature>
<evidence type="ECO:0000259" key="11">
    <source>
        <dbReference type="PROSITE" id="PS52015"/>
    </source>
</evidence>
<keyword evidence="13" id="KW-1185">Reference proteome</keyword>
<keyword evidence="10" id="KW-0732">Signal</keyword>
<dbReference type="NCBIfam" id="TIGR01352">
    <property type="entry name" value="tonB_Cterm"/>
    <property type="match status" value="1"/>
</dbReference>
<comment type="similarity">
    <text evidence="2">Belongs to the TonB family.</text>
</comment>
<proteinExistence type="inferred from homology"/>
<evidence type="ECO:0000256" key="5">
    <source>
        <dbReference type="ARBA" id="ARBA00022519"/>
    </source>
</evidence>
<keyword evidence="5" id="KW-0997">Cell inner membrane</keyword>
<keyword evidence="6" id="KW-0812">Transmembrane</keyword>
<dbReference type="InterPro" id="IPR037682">
    <property type="entry name" value="TonB_C"/>
</dbReference>
<reference evidence="12" key="1">
    <citation type="submission" date="2020-10" db="EMBL/GenBank/DDBJ databases">
        <title>Phylogeny of dyella-like bacteria.</title>
        <authorList>
            <person name="Fu J."/>
        </authorList>
    </citation>
    <scope>NUCLEOTIDE SEQUENCE</scope>
    <source>
        <strain evidence="12">DHON07</strain>
    </source>
</reference>
<dbReference type="EMBL" id="JADIKF010000038">
    <property type="protein sequence ID" value="MBM7129549.1"/>
    <property type="molecule type" value="Genomic_DNA"/>
</dbReference>
<evidence type="ECO:0000313" key="12">
    <source>
        <dbReference type="EMBL" id="MBM7129549.1"/>
    </source>
</evidence>
<evidence type="ECO:0000313" key="13">
    <source>
        <dbReference type="Proteomes" id="UP001430193"/>
    </source>
</evidence>